<dbReference type="SUPFAM" id="SSF50630">
    <property type="entry name" value="Acid proteases"/>
    <property type="match status" value="1"/>
</dbReference>
<dbReference type="Gene3D" id="4.10.60.10">
    <property type="entry name" value="Zinc finger, CCHC-type"/>
    <property type="match status" value="1"/>
</dbReference>
<feature type="domain" description="CCHC-type" evidence="3">
    <location>
        <begin position="219"/>
        <end position="233"/>
    </location>
</feature>
<organism evidence="4">
    <name type="scientific">Cacopsylla melanoneura</name>
    <dbReference type="NCBI Taxonomy" id="428564"/>
    <lineage>
        <taxon>Eukaryota</taxon>
        <taxon>Metazoa</taxon>
        <taxon>Ecdysozoa</taxon>
        <taxon>Arthropoda</taxon>
        <taxon>Hexapoda</taxon>
        <taxon>Insecta</taxon>
        <taxon>Pterygota</taxon>
        <taxon>Neoptera</taxon>
        <taxon>Paraneoptera</taxon>
        <taxon>Hemiptera</taxon>
        <taxon>Sternorrhyncha</taxon>
        <taxon>Psylloidea</taxon>
        <taxon>Psyllidae</taxon>
        <taxon>Psyllinae</taxon>
        <taxon>Cacopsylla</taxon>
    </lineage>
</organism>
<keyword evidence="1" id="KW-0863">Zinc-finger</keyword>
<dbReference type="InterPro" id="IPR036875">
    <property type="entry name" value="Znf_CCHC_sf"/>
</dbReference>
<evidence type="ECO:0000256" key="1">
    <source>
        <dbReference type="PROSITE-ProRule" id="PRU00047"/>
    </source>
</evidence>
<feature type="region of interest" description="Disordered" evidence="2">
    <location>
        <begin position="1"/>
        <end position="22"/>
    </location>
</feature>
<dbReference type="GO" id="GO:0006508">
    <property type="term" value="P:proteolysis"/>
    <property type="evidence" value="ECO:0007669"/>
    <property type="project" value="InterPro"/>
</dbReference>
<name>A0A8D8XFH8_9HEMI</name>
<dbReference type="AlphaFoldDB" id="A0A8D8XFH8"/>
<dbReference type="PANTHER" id="PTHR37984:SF13">
    <property type="entry name" value="RIBONUCLEASE H"/>
    <property type="match status" value="1"/>
</dbReference>
<sequence>MVKTDNEGGPTAAPGAGASGGGQQIGQLSVLEVPGGNVHAWLEQYEVFCALNNVEEAKKVLLFLSYLSQAAYSILRESLLPDAPASKTYKELKEVIVQYVCPTPNFLMERYNFRERKQVAGESVQEYVVALRKLSEFCEFKETLNDALRDQLVWGVSDPNIKRKLLGDGGKLTFVECVKVAVSIETATKDACKLQGVPLNAVFQTGGKNMTSSGSRVTCWGCGKRGHTKTSCPVRSPVCKYCGVKGHLEEACFKKRKRSGNQINCMEEDLEELHLATLYSVEMEGGSVKPIILPLVVDGVKIPFLVDTGSPISAMSISDAQKFGIYGKLLPTNLQLKVYNGQPMSPAGVMKVKVNQDLHLTLFLFEEGGPPIVGREWLTRLQLLDPSMFTINQLSDVDFCRLLISN</sequence>
<evidence type="ECO:0000313" key="4">
    <source>
        <dbReference type="EMBL" id="CAG6695117.1"/>
    </source>
</evidence>
<evidence type="ECO:0000256" key="2">
    <source>
        <dbReference type="SAM" id="MobiDB-lite"/>
    </source>
</evidence>
<protein>
    <recommendedName>
        <fullName evidence="3">CCHC-type domain-containing protein</fullName>
    </recommendedName>
</protein>
<keyword evidence="1" id="KW-0479">Metal-binding</keyword>
<dbReference type="InterPro" id="IPR001969">
    <property type="entry name" value="Aspartic_peptidase_AS"/>
</dbReference>
<dbReference type="Gene3D" id="2.40.70.10">
    <property type="entry name" value="Acid Proteases"/>
    <property type="match status" value="1"/>
</dbReference>
<dbReference type="GO" id="GO:0003676">
    <property type="term" value="F:nucleic acid binding"/>
    <property type="evidence" value="ECO:0007669"/>
    <property type="project" value="InterPro"/>
</dbReference>
<accession>A0A8D8XFH8</accession>
<dbReference type="InterPro" id="IPR001878">
    <property type="entry name" value="Znf_CCHC"/>
</dbReference>
<evidence type="ECO:0000259" key="3">
    <source>
        <dbReference type="PROSITE" id="PS50158"/>
    </source>
</evidence>
<keyword evidence="1" id="KW-0862">Zinc</keyword>
<dbReference type="InterPro" id="IPR050951">
    <property type="entry name" value="Retrovirus_Pol_polyprotein"/>
</dbReference>
<dbReference type="PROSITE" id="PS00141">
    <property type="entry name" value="ASP_PROTEASE"/>
    <property type="match status" value="1"/>
</dbReference>
<dbReference type="SMART" id="SM00343">
    <property type="entry name" value="ZnF_C2HC"/>
    <property type="match status" value="2"/>
</dbReference>
<reference evidence="4" key="1">
    <citation type="submission" date="2021-05" db="EMBL/GenBank/DDBJ databases">
        <authorList>
            <person name="Alioto T."/>
            <person name="Alioto T."/>
            <person name="Gomez Garrido J."/>
        </authorList>
    </citation>
    <scope>NUCLEOTIDE SEQUENCE</scope>
</reference>
<dbReference type="SUPFAM" id="SSF57756">
    <property type="entry name" value="Retrovirus zinc finger-like domains"/>
    <property type="match status" value="1"/>
</dbReference>
<dbReference type="InterPro" id="IPR021109">
    <property type="entry name" value="Peptidase_aspartic_dom_sf"/>
</dbReference>
<dbReference type="GO" id="GO:0004190">
    <property type="term" value="F:aspartic-type endopeptidase activity"/>
    <property type="evidence" value="ECO:0007669"/>
    <property type="project" value="InterPro"/>
</dbReference>
<dbReference type="PANTHER" id="PTHR37984">
    <property type="entry name" value="PROTEIN CBG26694"/>
    <property type="match status" value="1"/>
</dbReference>
<dbReference type="PROSITE" id="PS50158">
    <property type="entry name" value="ZF_CCHC"/>
    <property type="match status" value="1"/>
</dbReference>
<dbReference type="GO" id="GO:0008270">
    <property type="term" value="F:zinc ion binding"/>
    <property type="evidence" value="ECO:0007669"/>
    <property type="project" value="UniProtKB-KW"/>
</dbReference>
<dbReference type="EMBL" id="HBUF01321801">
    <property type="protein sequence ID" value="CAG6695117.1"/>
    <property type="molecule type" value="Transcribed_RNA"/>
</dbReference>
<proteinExistence type="predicted"/>